<dbReference type="Proteomes" id="UP000283513">
    <property type="component" value="Unassembled WGS sequence"/>
</dbReference>
<dbReference type="AlphaFoldDB" id="A0A413YTH6"/>
<evidence type="ECO:0000256" key="1">
    <source>
        <dbReference type="SAM" id="Coils"/>
    </source>
</evidence>
<dbReference type="GO" id="GO:0000062">
    <property type="term" value="F:fatty-acyl-CoA binding"/>
    <property type="evidence" value="ECO:0007669"/>
    <property type="project" value="InterPro"/>
</dbReference>
<evidence type="ECO:0000313" key="4">
    <source>
        <dbReference type="Proteomes" id="UP000283513"/>
    </source>
</evidence>
<evidence type="ECO:0000313" key="3">
    <source>
        <dbReference type="EMBL" id="RHC12359.1"/>
    </source>
</evidence>
<keyword evidence="1" id="KW-0175">Coiled coil</keyword>
<feature type="domain" description="ACB" evidence="2">
    <location>
        <begin position="1"/>
        <end position="23"/>
    </location>
</feature>
<dbReference type="PROSITE" id="PS51228">
    <property type="entry name" value="ACB_2"/>
    <property type="match status" value="1"/>
</dbReference>
<sequence>MNREQAQAEYLDLLNRKLDEEKKIIEDAKQKGIWRDGLDSNRELFAELDAEFAKKIEELKERLKGGRNG</sequence>
<dbReference type="RefSeq" id="WP_118599456.1">
    <property type="nucleotide sequence ID" value="NZ_QSHO01000028.1"/>
</dbReference>
<feature type="coiled-coil region" evidence="1">
    <location>
        <begin position="3"/>
        <end position="31"/>
    </location>
</feature>
<accession>A0A413YTH6</accession>
<gene>
    <name evidence="3" type="ORF">DW856_18970</name>
</gene>
<dbReference type="InterPro" id="IPR000582">
    <property type="entry name" value="Acyl-CoA-binding_protein"/>
</dbReference>
<protein>
    <recommendedName>
        <fullName evidence="2">ACB domain-containing protein</fullName>
    </recommendedName>
</protein>
<proteinExistence type="predicted"/>
<organism evidence="3 4">
    <name type="scientific">Roseburia intestinalis</name>
    <dbReference type="NCBI Taxonomy" id="166486"/>
    <lineage>
        <taxon>Bacteria</taxon>
        <taxon>Bacillati</taxon>
        <taxon>Bacillota</taxon>
        <taxon>Clostridia</taxon>
        <taxon>Lachnospirales</taxon>
        <taxon>Lachnospiraceae</taxon>
        <taxon>Roseburia</taxon>
    </lineage>
</organism>
<evidence type="ECO:0000259" key="2">
    <source>
        <dbReference type="PROSITE" id="PS51228"/>
    </source>
</evidence>
<name>A0A413YTH6_9FIRM</name>
<dbReference type="EMBL" id="QSHO01000028">
    <property type="protein sequence ID" value="RHC12359.1"/>
    <property type="molecule type" value="Genomic_DNA"/>
</dbReference>
<comment type="caution">
    <text evidence="3">The sequence shown here is derived from an EMBL/GenBank/DDBJ whole genome shotgun (WGS) entry which is preliminary data.</text>
</comment>
<reference evidence="3 4" key="1">
    <citation type="submission" date="2018-08" db="EMBL/GenBank/DDBJ databases">
        <title>A genome reference for cultivated species of the human gut microbiota.</title>
        <authorList>
            <person name="Zou Y."/>
            <person name="Xue W."/>
            <person name="Luo G."/>
        </authorList>
    </citation>
    <scope>NUCLEOTIDE SEQUENCE [LARGE SCALE GENOMIC DNA]</scope>
    <source>
        <strain evidence="3 4">AM37-1AC</strain>
    </source>
</reference>